<dbReference type="Pfam" id="PF03659">
    <property type="entry name" value="Glyco_hydro_71"/>
    <property type="match status" value="1"/>
</dbReference>
<dbReference type="AlphaFoldDB" id="A0A0W0FYE6"/>
<evidence type="ECO:0000313" key="1">
    <source>
        <dbReference type="EMBL" id="KTB41341.1"/>
    </source>
</evidence>
<dbReference type="CDD" id="cd11577">
    <property type="entry name" value="GH71"/>
    <property type="match status" value="1"/>
</dbReference>
<accession>A0A0W0FYE6</accession>
<dbReference type="Proteomes" id="UP000054988">
    <property type="component" value="Unassembled WGS sequence"/>
</dbReference>
<organism evidence="1 2">
    <name type="scientific">Moniliophthora roreri</name>
    <name type="common">Frosty pod rot fungus</name>
    <name type="synonym">Monilia roreri</name>
    <dbReference type="NCBI Taxonomy" id="221103"/>
    <lineage>
        <taxon>Eukaryota</taxon>
        <taxon>Fungi</taxon>
        <taxon>Dikarya</taxon>
        <taxon>Basidiomycota</taxon>
        <taxon>Agaricomycotina</taxon>
        <taxon>Agaricomycetes</taxon>
        <taxon>Agaricomycetidae</taxon>
        <taxon>Agaricales</taxon>
        <taxon>Marasmiineae</taxon>
        <taxon>Marasmiaceae</taxon>
        <taxon>Moniliophthora</taxon>
    </lineage>
</organism>
<dbReference type="GO" id="GO:0051118">
    <property type="term" value="F:glucan endo-1,3-alpha-glucosidase activity"/>
    <property type="evidence" value="ECO:0007669"/>
    <property type="project" value="InterPro"/>
</dbReference>
<comment type="caution">
    <text evidence="1">The sequence shown here is derived from an EMBL/GenBank/DDBJ whole genome shotgun (WGS) entry which is preliminary data.</text>
</comment>
<gene>
    <name evidence="1" type="ORF">WG66_6085</name>
</gene>
<keyword evidence="1" id="KW-0378">Hydrolase</keyword>
<reference evidence="1 2" key="1">
    <citation type="submission" date="2015-12" db="EMBL/GenBank/DDBJ databases">
        <title>Draft genome sequence of Moniliophthora roreri, the causal agent of frosty pod rot of cacao.</title>
        <authorList>
            <person name="Aime M.C."/>
            <person name="Diaz-Valderrama J.R."/>
            <person name="Kijpornyongpan T."/>
            <person name="Phillips-Mora W."/>
        </authorList>
    </citation>
    <scope>NUCLEOTIDE SEQUENCE [LARGE SCALE GENOMIC DNA]</scope>
    <source>
        <strain evidence="1 2">MCA 2952</strain>
    </source>
</reference>
<evidence type="ECO:0000313" key="2">
    <source>
        <dbReference type="Proteomes" id="UP000054988"/>
    </source>
</evidence>
<dbReference type="EMBL" id="LATX01001482">
    <property type="protein sequence ID" value="KTB41341.1"/>
    <property type="molecule type" value="Genomic_DNA"/>
</dbReference>
<dbReference type="InterPro" id="IPR005197">
    <property type="entry name" value="Glyco_hydro_71"/>
</dbReference>
<dbReference type="Gene3D" id="3.20.20.80">
    <property type="entry name" value="Glycosidases"/>
    <property type="match status" value="1"/>
</dbReference>
<proteinExistence type="predicted"/>
<name>A0A0W0FYE6_MONRR</name>
<protein>
    <submittedName>
        <fullName evidence="1">Putative glycoside hydrolase family 71 protein</fullName>
    </submittedName>
</protein>
<sequence length="852" mass="95077">MPLWSTPVMQPSSKDPLEIVARLDRLRKKTIELAGNMIGEVIKANLRHTMVAERHCNFYNIVEEILKALEDPHHRRLQRLTIFAQDRTTTRKLKKAYATLRVGSGTDKDERRGRRETSRTPRRFIQYVSLSTYGSIKSPCETISVTDLHRGRLIDVFIQTKGASLAFGLVPGLSPSSEKSVSARQSFPSSKLVFAHFMMGITGNRGSAADYDDDMRRAKDLGIDAFALNIATGQESQLNFAYDSAARNNMKVFLSFDCNFYHPGDEGLIGSTIASYAKRPGQLRVGNNRVFVSSFIGDQLNVQAIRKAAGVDIYFAPNFHVGAANFGPLDGALNWQSWQSNGNNKAPKNGKLVTVQQGDQAYLRALGGKGYIAGVSPWFFTHFGREVSYSKNWVFPSDLLLYRRWIDMLALQPTFIEIITWNDYGESHYIGPLSAKHVDDGASKWVNDMPHTGWSELSRPFIAAYKAGANSVNSFIKEEKLIYWYRITSKNINCDSTDTTMDPINNPNNPDFFRGRPDGWETMADDVFVVSLLKSPGTITVNSGGTVYTFDAPAGASAFQAPFKLGAQRFALRRNGAEVMSETSLKPIQDTCPCGLYNFNSYVGTVPASRERDVLSGDSFGAFSNGLKVKCAPTASLASSPPPTIAPTTTISEVSSIRILRMAFSNINPRKHHLLLFLNLRRRYAQSIDTKDSLHLRGRLDNLAVNSTKSKKLVKLTSWVDGLIKANLLHTKTPHFETLSTDTMDSFRYHRSMWSWEFLEDMENPTIVPSTLGEAVPGLAPLEGVATLPQRLSNSPRLTAKDDNDEAFTFRLSKYVEDMLQQFLNTVDRRSSISTLILPPFASSRWLHRTTS</sequence>